<reference evidence="1 2" key="1">
    <citation type="submission" date="2019-04" db="EMBL/GenBank/DDBJ databases">
        <title>Sphingobacterium olei sp. nov., isolated from oil-contaminated soil.</title>
        <authorList>
            <person name="Liu B."/>
        </authorList>
    </citation>
    <scope>NUCLEOTIDE SEQUENCE [LARGE SCALE GENOMIC DNA]</scope>
    <source>
        <strain evidence="1 2">Y3L14</strain>
    </source>
</reference>
<protein>
    <recommendedName>
        <fullName evidence="3">NERD domain-containing protein</fullName>
    </recommendedName>
</protein>
<evidence type="ECO:0008006" key="3">
    <source>
        <dbReference type="Google" id="ProtNLM"/>
    </source>
</evidence>
<dbReference type="Proteomes" id="UP000309872">
    <property type="component" value="Unassembled WGS sequence"/>
</dbReference>
<sequence length="398" mass="46700">MENKSKGDVGEDYVNQLAFRSYLKYWCYPNPKDITGDNKEICDLLIAFRDTLILISVKNHSFDGNYERYKKKVIQKSTKQLNGAERKLFKSNRDVYVKHPDREAELFDPKKYSKVYKLTINVGEQFEHYELSDSESSKGFISILNKETFEAIINELDTIKDFVEYLDEREKLLFSDRTVLIKCTERDLLAVFLTNGREFPNDYTSSQYKEITLSLEGAWESYDKSNPALTKRRANKASYYIDNLVQNDILKLSDGETLARELMNLSRTERRMMANTLFDLVNKYQDQNGVLARRYSVYNGIGHLIIYYPSEEDESKIDWILKKALEIYAYKTNYREKEIILLAATRGLKNPKFGMFVGNPDAPEEAKRTIEELTAKFGWFEDMKVIYHIEKEYPDEQD</sequence>
<dbReference type="EMBL" id="SUKA01000002">
    <property type="protein sequence ID" value="TJY66698.1"/>
    <property type="molecule type" value="Genomic_DNA"/>
</dbReference>
<evidence type="ECO:0000313" key="1">
    <source>
        <dbReference type="EMBL" id="TJY66698.1"/>
    </source>
</evidence>
<dbReference type="AlphaFoldDB" id="A0A4U0H507"/>
<organism evidence="1 2">
    <name type="scientific">Sphingobacterium alkalisoli</name>
    <dbReference type="NCBI Taxonomy" id="1874115"/>
    <lineage>
        <taxon>Bacteria</taxon>
        <taxon>Pseudomonadati</taxon>
        <taxon>Bacteroidota</taxon>
        <taxon>Sphingobacteriia</taxon>
        <taxon>Sphingobacteriales</taxon>
        <taxon>Sphingobacteriaceae</taxon>
        <taxon>Sphingobacterium</taxon>
    </lineage>
</organism>
<name>A0A4U0H507_9SPHI</name>
<evidence type="ECO:0000313" key="2">
    <source>
        <dbReference type="Proteomes" id="UP000309872"/>
    </source>
</evidence>
<keyword evidence="2" id="KW-1185">Reference proteome</keyword>
<accession>A0A4U0H507</accession>
<gene>
    <name evidence="1" type="ORF">FAZ19_07200</name>
</gene>
<comment type="caution">
    <text evidence="1">The sequence shown here is derived from an EMBL/GenBank/DDBJ whole genome shotgun (WGS) entry which is preliminary data.</text>
</comment>
<dbReference type="OrthoDB" id="570299at2"/>
<dbReference type="RefSeq" id="WP_136820047.1">
    <property type="nucleotide sequence ID" value="NZ_BMJX01000002.1"/>
</dbReference>
<proteinExistence type="predicted"/>